<reference evidence="3 4" key="1">
    <citation type="submission" date="2021-03" db="EMBL/GenBank/DDBJ databases">
        <title>Sequencing the genomes of 1000 actinobacteria strains.</title>
        <authorList>
            <person name="Klenk H.-P."/>
        </authorList>
    </citation>
    <scope>NUCLEOTIDE SEQUENCE [LARGE SCALE GENOMIC DNA]</scope>
    <source>
        <strain evidence="3 4">DSM 15454</strain>
    </source>
</reference>
<dbReference type="SUPFAM" id="SSF47413">
    <property type="entry name" value="lambda repressor-like DNA-binding domains"/>
    <property type="match status" value="1"/>
</dbReference>
<evidence type="ECO:0000313" key="3">
    <source>
        <dbReference type="EMBL" id="MBP2374086.1"/>
    </source>
</evidence>
<dbReference type="Proteomes" id="UP000766570">
    <property type="component" value="Unassembled WGS sequence"/>
</dbReference>
<dbReference type="RefSeq" id="WP_209907156.1">
    <property type="nucleotide sequence ID" value="NZ_BAAAMI010000011.1"/>
</dbReference>
<keyword evidence="1" id="KW-0732">Signal</keyword>
<feature type="domain" description="HTH cro/C1-type" evidence="2">
    <location>
        <begin position="83"/>
        <end position="116"/>
    </location>
</feature>
<protein>
    <submittedName>
        <fullName evidence="3">DNA-binding transcriptional regulator YiaG</fullName>
    </submittedName>
</protein>
<accession>A0ABS4WD01</accession>
<dbReference type="Gene3D" id="1.10.260.40">
    <property type="entry name" value="lambda repressor-like DNA-binding domains"/>
    <property type="match status" value="1"/>
</dbReference>
<feature type="signal peptide" evidence="1">
    <location>
        <begin position="1"/>
        <end position="29"/>
    </location>
</feature>
<dbReference type="GO" id="GO:0003677">
    <property type="term" value="F:DNA binding"/>
    <property type="evidence" value="ECO:0007669"/>
    <property type="project" value="UniProtKB-KW"/>
</dbReference>
<evidence type="ECO:0000256" key="1">
    <source>
        <dbReference type="SAM" id="SignalP"/>
    </source>
</evidence>
<evidence type="ECO:0000313" key="4">
    <source>
        <dbReference type="Proteomes" id="UP000766570"/>
    </source>
</evidence>
<dbReference type="InterPro" id="IPR001387">
    <property type="entry name" value="Cro/C1-type_HTH"/>
</dbReference>
<sequence>MTMMTTTTPPLTTQKVSVPFVLAFGAALAVSSALSPTAPVSDWTVLWVNNASIGMPDQAMETSTGQSTTTQPVASSLTPAENISKLRVLSGLTADQVGRLLGVSRRSVQNWVAGNAMAAQHEEHVSRLLSVVQALPGSTAEERRSALLDSSNGESLFHKLLAQRAEASRVQGRPLSVGERISL</sequence>
<keyword evidence="4" id="KW-1185">Reference proteome</keyword>
<feature type="chain" id="PRO_5045953538" evidence="1">
    <location>
        <begin position="30"/>
        <end position="183"/>
    </location>
</feature>
<dbReference type="CDD" id="cd00093">
    <property type="entry name" value="HTH_XRE"/>
    <property type="match status" value="1"/>
</dbReference>
<evidence type="ECO:0000259" key="2">
    <source>
        <dbReference type="PROSITE" id="PS50943"/>
    </source>
</evidence>
<dbReference type="InterPro" id="IPR010982">
    <property type="entry name" value="Lambda_DNA-bd_dom_sf"/>
</dbReference>
<comment type="caution">
    <text evidence="3">The sequence shown here is derived from an EMBL/GenBank/DDBJ whole genome shotgun (WGS) entry which is preliminary data.</text>
</comment>
<dbReference type="EMBL" id="JAGIOE010000001">
    <property type="protein sequence ID" value="MBP2374086.1"/>
    <property type="molecule type" value="Genomic_DNA"/>
</dbReference>
<name>A0ABS4WD01_9MICC</name>
<organism evidence="3 4">
    <name type="scientific">Paeniglutamicibacter psychrophenolicus</name>
    <dbReference type="NCBI Taxonomy" id="257454"/>
    <lineage>
        <taxon>Bacteria</taxon>
        <taxon>Bacillati</taxon>
        <taxon>Actinomycetota</taxon>
        <taxon>Actinomycetes</taxon>
        <taxon>Micrococcales</taxon>
        <taxon>Micrococcaceae</taxon>
        <taxon>Paeniglutamicibacter</taxon>
    </lineage>
</organism>
<proteinExistence type="predicted"/>
<gene>
    <name evidence="3" type="ORF">JOF46_001998</name>
</gene>
<keyword evidence="3" id="KW-0238">DNA-binding</keyword>
<dbReference type="PROSITE" id="PS50943">
    <property type="entry name" value="HTH_CROC1"/>
    <property type="match status" value="1"/>
</dbReference>